<feature type="signal peptide" evidence="1">
    <location>
        <begin position="1"/>
        <end position="22"/>
    </location>
</feature>
<evidence type="ECO:0000313" key="2">
    <source>
        <dbReference type="EMBL" id="KAJ8038053.1"/>
    </source>
</evidence>
<reference evidence="2" key="1">
    <citation type="submission" date="2021-10" db="EMBL/GenBank/DDBJ databases">
        <title>Tropical sea cucumber genome reveals ecological adaptation and Cuvierian tubules defense mechanism.</title>
        <authorList>
            <person name="Chen T."/>
        </authorList>
    </citation>
    <scope>NUCLEOTIDE SEQUENCE</scope>
    <source>
        <strain evidence="2">Nanhai2018</strain>
        <tissue evidence="2">Muscle</tissue>
    </source>
</reference>
<feature type="chain" id="PRO_5040158679" evidence="1">
    <location>
        <begin position="23"/>
        <end position="205"/>
    </location>
</feature>
<evidence type="ECO:0000256" key="1">
    <source>
        <dbReference type="SAM" id="SignalP"/>
    </source>
</evidence>
<sequence length="205" mass="23594">MAQVKSSFLILCTVLCFQEVLSVYSSFNSLDDFLQYMRSLRRPSGNAAEQSTTEITTDQSTSDDIGTEWSTTFFPTTETPRPTIPSRLLNRCCSLGRDVHERGFACHMIDDASFLSKDRYRNRPQGNNFKFDRVGSFIANSRDRHLFETCASVHARELRDEFMRCCKEGSLRNVDGRYTLVIDTALRQNPKHRVHYQPGTAKRWS</sequence>
<dbReference type="OrthoDB" id="10586971at2759"/>
<keyword evidence="3" id="KW-1185">Reference proteome</keyword>
<accession>A0A9Q1HA38</accession>
<dbReference type="Proteomes" id="UP001152320">
    <property type="component" value="Chromosome 8"/>
</dbReference>
<gene>
    <name evidence="2" type="ORF">HOLleu_19026</name>
</gene>
<protein>
    <submittedName>
        <fullName evidence="2">Uncharacterized protein</fullName>
    </submittedName>
</protein>
<proteinExistence type="predicted"/>
<organism evidence="2 3">
    <name type="scientific">Holothuria leucospilota</name>
    <name type="common">Black long sea cucumber</name>
    <name type="synonym">Mertensiothuria leucospilota</name>
    <dbReference type="NCBI Taxonomy" id="206669"/>
    <lineage>
        <taxon>Eukaryota</taxon>
        <taxon>Metazoa</taxon>
        <taxon>Echinodermata</taxon>
        <taxon>Eleutherozoa</taxon>
        <taxon>Echinozoa</taxon>
        <taxon>Holothuroidea</taxon>
        <taxon>Aspidochirotacea</taxon>
        <taxon>Aspidochirotida</taxon>
        <taxon>Holothuriidae</taxon>
        <taxon>Holothuria</taxon>
    </lineage>
</organism>
<name>A0A9Q1HA38_HOLLE</name>
<keyword evidence="1" id="KW-0732">Signal</keyword>
<dbReference type="EMBL" id="JAIZAY010000008">
    <property type="protein sequence ID" value="KAJ8038053.1"/>
    <property type="molecule type" value="Genomic_DNA"/>
</dbReference>
<evidence type="ECO:0000313" key="3">
    <source>
        <dbReference type="Proteomes" id="UP001152320"/>
    </source>
</evidence>
<dbReference type="AlphaFoldDB" id="A0A9Q1HA38"/>
<comment type="caution">
    <text evidence="2">The sequence shown here is derived from an EMBL/GenBank/DDBJ whole genome shotgun (WGS) entry which is preliminary data.</text>
</comment>